<gene>
    <name evidence="1" type="ORF">GCM10007938_03040</name>
</gene>
<proteinExistence type="predicted"/>
<dbReference type="EMBL" id="BSPW01000007">
    <property type="protein sequence ID" value="GLT16528.1"/>
    <property type="molecule type" value="Genomic_DNA"/>
</dbReference>
<name>A0ABQ6ETN2_9VIBR</name>
<dbReference type="Proteomes" id="UP001157138">
    <property type="component" value="Unassembled WGS sequence"/>
</dbReference>
<comment type="caution">
    <text evidence="1">The sequence shown here is derived from an EMBL/GenBank/DDBJ whole genome shotgun (WGS) entry which is preliminary data.</text>
</comment>
<protein>
    <submittedName>
        <fullName evidence="1">Uncharacterized protein</fullName>
    </submittedName>
</protein>
<organism evidence="1 2">
    <name type="scientific">Vibrio zhanjiangensis</name>
    <dbReference type="NCBI Taxonomy" id="1046128"/>
    <lineage>
        <taxon>Bacteria</taxon>
        <taxon>Pseudomonadati</taxon>
        <taxon>Pseudomonadota</taxon>
        <taxon>Gammaproteobacteria</taxon>
        <taxon>Vibrionales</taxon>
        <taxon>Vibrionaceae</taxon>
        <taxon>Vibrio</taxon>
    </lineage>
</organism>
<keyword evidence="2" id="KW-1185">Reference proteome</keyword>
<accession>A0ABQ6ETN2</accession>
<reference evidence="2" key="1">
    <citation type="journal article" date="2019" name="Int. J. Syst. Evol. Microbiol.">
        <title>The Global Catalogue of Microorganisms (GCM) 10K type strain sequencing project: providing services to taxonomists for standard genome sequencing and annotation.</title>
        <authorList>
            <consortium name="The Broad Institute Genomics Platform"/>
            <consortium name="The Broad Institute Genome Sequencing Center for Infectious Disease"/>
            <person name="Wu L."/>
            <person name="Ma J."/>
        </authorList>
    </citation>
    <scope>NUCLEOTIDE SEQUENCE [LARGE SCALE GENOMIC DNA]</scope>
    <source>
        <strain evidence="2">NBRC 108723</strain>
    </source>
</reference>
<sequence>MTVCPSCKTEMISRNGIHVCPRNEIGDCAFDAYAEYKQNYYLKPKLQHTPNHWAIHQPSRPRYVMR</sequence>
<evidence type="ECO:0000313" key="2">
    <source>
        <dbReference type="Proteomes" id="UP001157138"/>
    </source>
</evidence>
<evidence type="ECO:0000313" key="1">
    <source>
        <dbReference type="EMBL" id="GLT16528.1"/>
    </source>
</evidence>
<dbReference type="RefSeq" id="WP_284190455.1">
    <property type="nucleotide sequence ID" value="NZ_BSPW01000007.1"/>
</dbReference>